<name>A0A4U5NYY0_STECR</name>
<feature type="region of interest" description="Disordered" evidence="1">
    <location>
        <begin position="388"/>
        <end position="436"/>
    </location>
</feature>
<dbReference type="Proteomes" id="UP000298663">
    <property type="component" value="Unassembled WGS sequence"/>
</dbReference>
<keyword evidence="3" id="KW-1185">Reference proteome</keyword>
<feature type="compositionally biased region" description="Gly residues" evidence="1">
    <location>
        <begin position="388"/>
        <end position="409"/>
    </location>
</feature>
<evidence type="ECO:0000256" key="1">
    <source>
        <dbReference type="SAM" id="MobiDB-lite"/>
    </source>
</evidence>
<reference evidence="2 3" key="2">
    <citation type="journal article" date="2019" name="G3 (Bethesda)">
        <title>Hybrid Assembly of the Genome of the Entomopathogenic Nematode Steinernema carpocapsae Identifies the X-Chromosome.</title>
        <authorList>
            <person name="Serra L."/>
            <person name="Macchietto M."/>
            <person name="Macias-Munoz A."/>
            <person name="McGill C.J."/>
            <person name="Rodriguez I.M."/>
            <person name="Rodriguez B."/>
            <person name="Murad R."/>
            <person name="Mortazavi A."/>
        </authorList>
    </citation>
    <scope>NUCLEOTIDE SEQUENCE [LARGE SCALE GENOMIC DNA]</scope>
    <source>
        <strain evidence="2 3">ALL</strain>
    </source>
</reference>
<comment type="caution">
    <text evidence="2">The sequence shown here is derived from an EMBL/GenBank/DDBJ whole genome shotgun (WGS) entry which is preliminary data.</text>
</comment>
<reference evidence="2 3" key="1">
    <citation type="journal article" date="2015" name="Genome Biol.">
        <title>Comparative genomics of Steinernema reveals deeply conserved gene regulatory networks.</title>
        <authorList>
            <person name="Dillman A.R."/>
            <person name="Macchietto M."/>
            <person name="Porter C.F."/>
            <person name="Rogers A."/>
            <person name="Williams B."/>
            <person name="Antoshechkin I."/>
            <person name="Lee M.M."/>
            <person name="Goodwin Z."/>
            <person name="Lu X."/>
            <person name="Lewis E.E."/>
            <person name="Goodrich-Blair H."/>
            <person name="Stock S.P."/>
            <person name="Adams B.J."/>
            <person name="Sternberg P.W."/>
            <person name="Mortazavi A."/>
        </authorList>
    </citation>
    <scope>NUCLEOTIDE SEQUENCE [LARGE SCALE GENOMIC DNA]</scope>
    <source>
        <strain evidence="2 3">ALL</strain>
    </source>
</reference>
<evidence type="ECO:0000313" key="2">
    <source>
        <dbReference type="EMBL" id="TKR88877.1"/>
    </source>
</evidence>
<evidence type="ECO:0000313" key="3">
    <source>
        <dbReference type="Proteomes" id="UP000298663"/>
    </source>
</evidence>
<dbReference type="EMBL" id="AZBU02000003">
    <property type="protein sequence ID" value="TKR88877.1"/>
    <property type="molecule type" value="Genomic_DNA"/>
</dbReference>
<organism evidence="2 3">
    <name type="scientific">Steinernema carpocapsae</name>
    <name type="common">Entomopathogenic nematode</name>
    <dbReference type="NCBI Taxonomy" id="34508"/>
    <lineage>
        <taxon>Eukaryota</taxon>
        <taxon>Metazoa</taxon>
        <taxon>Ecdysozoa</taxon>
        <taxon>Nematoda</taxon>
        <taxon>Chromadorea</taxon>
        <taxon>Rhabditida</taxon>
        <taxon>Tylenchina</taxon>
        <taxon>Panagrolaimomorpha</taxon>
        <taxon>Strongyloidoidea</taxon>
        <taxon>Steinernematidae</taxon>
        <taxon>Steinernema</taxon>
    </lineage>
</organism>
<protein>
    <submittedName>
        <fullName evidence="2">Uncharacterized protein</fullName>
    </submittedName>
</protein>
<dbReference type="AlphaFoldDB" id="A0A4U5NYY0"/>
<proteinExistence type="predicted"/>
<dbReference type="OrthoDB" id="10590743at2759"/>
<sequence length="436" mass="48882">MTKERRWESLFLTPEEHEELWTEIIFELRGGVFPSLASKKSADKFFWKHVKKRLDAFSPRACKFPAKVLHADLEDERALERSLARDLNVGKPLFQALESMDPVLFWDWKISNGLVLNIVRHVIEPDLEKPSSSANRSVKTLVAVGKETYAVPNVEGIDRCIAEYPALYLKWMTLMKTILEDVIPKMMLDKRITALDLAATDINVFDMHFTLEQTEDDLRKLDTFMSKCDVLLPWDEFRRNVGRKRETYHWNPSALAFKVLKQHGGTIRKVEDKENTARIVKEAPSTAIIPRVALRDLKPRPSTEALSSRRLEDYRIPQRPVVAAASSAVLNPSVRRSAVVRSVSIAGLAKHHAEPPFKRPAKTLKKNVTPKQGCVELNITDIRRRFSGKGGAQGAAQGGAQGAAQGGAQGRAQGRAEALRNRSCQEAGEAEDSTGS</sequence>
<gene>
    <name evidence="2" type="ORF">L596_013052</name>
</gene>
<accession>A0A4U5NYY0</accession>